<dbReference type="Proteomes" id="UP000351155">
    <property type="component" value="Unassembled WGS sequence"/>
</dbReference>
<accession>A0A484ZAC5</accession>
<dbReference type="AlphaFoldDB" id="A0A484ZAC5"/>
<dbReference type="EMBL" id="CAADIW010000074">
    <property type="protein sequence ID" value="VFS44521.1"/>
    <property type="molecule type" value="Genomic_DNA"/>
</dbReference>
<protein>
    <submittedName>
        <fullName evidence="1">Uncharacterized protein</fullName>
    </submittedName>
</protein>
<name>A0A484ZAC5_9ENTR</name>
<evidence type="ECO:0000313" key="1">
    <source>
        <dbReference type="EMBL" id="VFS44521.1"/>
    </source>
</evidence>
<proteinExistence type="predicted"/>
<evidence type="ECO:0000313" key="2">
    <source>
        <dbReference type="Proteomes" id="UP000351155"/>
    </source>
</evidence>
<reference evidence="1 2" key="1">
    <citation type="submission" date="2019-03" db="EMBL/GenBank/DDBJ databases">
        <authorList>
            <consortium name="Pathogen Informatics"/>
        </authorList>
    </citation>
    <scope>NUCLEOTIDE SEQUENCE [LARGE SCALE GENOMIC DNA]</scope>
    <source>
        <strain evidence="1 2">NCTC12126</strain>
    </source>
</reference>
<organism evidence="1 2">
    <name type="scientific">Enterobacter cancerogenus</name>
    <dbReference type="NCBI Taxonomy" id="69218"/>
    <lineage>
        <taxon>Bacteria</taxon>
        <taxon>Pseudomonadati</taxon>
        <taxon>Pseudomonadota</taxon>
        <taxon>Gammaproteobacteria</taxon>
        <taxon>Enterobacterales</taxon>
        <taxon>Enterobacteriaceae</taxon>
        <taxon>Enterobacter</taxon>
        <taxon>Enterobacter cloacae complex</taxon>
    </lineage>
</organism>
<sequence length="64" mass="7282">MSEDLTENLTQMRARAEQARVIVHNQVNRNVLNVASETPFIFKPATETGRFKEVEEARDDPPAI</sequence>
<gene>
    <name evidence="1" type="ORF">NCTC12126_05826</name>
</gene>